<sequence>MSAIDGKQVATHGLFALCMGAVAALASIVLCLCVTAVYNLYLAHWWLIFLLPALGCLSLWLYHRAQLPLDMSTRHVVDSIRSDRPVSPLLAPGILAGTCLSILGGASVGKEAGALQMGASLGNVVGRPFKLKPVHAADMGEPMDGYAAATGMAATFAALFFAPLGSMMFVLELSRYKRSVVKHGASILLACFVAYAIAKTVGIGDIIPTVAAPALSWKLVGECLIIGVLGALGGALFSKGVDGLQQLTRRISRNYYIWVIAGGVIVMALTLAFGWAEYGGTGGNLLAMALAGTQPTWGFLLKAGFTILALGLWFKGGEIMPTFTIGALLGASCIVVTGGEAPYSAAIGLVAFFTAESRCPVAAFLMGCEIFGWQFAPFFAIAVATSFAFGRDVGMYGRGAYSAMRTFSRRAFVRRANPAVAAEAEAVANAAEGAVRRAERQGEDDGRQQEHRLRAAETFVSAKLSEYYALTSRLEGALEQLHHGGADQPGGPKESK</sequence>
<dbReference type="GO" id="GO:0016020">
    <property type="term" value="C:membrane"/>
    <property type="evidence" value="ECO:0007669"/>
    <property type="project" value="UniProtKB-SubCell"/>
</dbReference>
<evidence type="ECO:0000256" key="4">
    <source>
        <dbReference type="ARBA" id="ARBA00023136"/>
    </source>
</evidence>
<dbReference type="SUPFAM" id="SSF81340">
    <property type="entry name" value="Clc chloride channel"/>
    <property type="match status" value="1"/>
</dbReference>
<dbReference type="Gene3D" id="1.10.3080.10">
    <property type="entry name" value="Clc chloride channel"/>
    <property type="match status" value="1"/>
</dbReference>
<dbReference type="InterPro" id="IPR050368">
    <property type="entry name" value="ClC-type_chloride_channel"/>
</dbReference>
<feature type="transmembrane region" description="Helical" evidence="5">
    <location>
        <begin position="183"/>
        <end position="203"/>
    </location>
</feature>
<comment type="caution">
    <text evidence="6">The sequence shown here is derived from an EMBL/GenBank/DDBJ whole genome shotgun (WGS) entry which is preliminary data.</text>
</comment>
<evidence type="ECO:0000256" key="5">
    <source>
        <dbReference type="SAM" id="Phobius"/>
    </source>
</evidence>
<dbReference type="EMBL" id="JACHYA010000001">
    <property type="protein sequence ID" value="MBB3170423.1"/>
    <property type="molecule type" value="Genomic_DNA"/>
</dbReference>
<feature type="transmembrane region" description="Helical" evidence="5">
    <location>
        <begin position="361"/>
        <end position="389"/>
    </location>
</feature>
<gene>
    <name evidence="6" type="ORF">FHR31_000203</name>
</gene>
<feature type="transmembrane region" description="Helical" evidence="5">
    <location>
        <begin position="89"/>
        <end position="108"/>
    </location>
</feature>
<feature type="transmembrane region" description="Helical" evidence="5">
    <location>
        <begin position="215"/>
        <end position="235"/>
    </location>
</feature>
<dbReference type="PRINTS" id="PR00762">
    <property type="entry name" value="CLCHANNEL"/>
</dbReference>
<evidence type="ECO:0000256" key="3">
    <source>
        <dbReference type="ARBA" id="ARBA00022989"/>
    </source>
</evidence>
<dbReference type="Proteomes" id="UP000530850">
    <property type="component" value="Unassembled WGS sequence"/>
</dbReference>
<feature type="transmembrane region" description="Helical" evidence="5">
    <location>
        <begin position="12"/>
        <end position="38"/>
    </location>
</feature>
<reference evidence="6 7" key="1">
    <citation type="submission" date="2020-08" db="EMBL/GenBank/DDBJ databases">
        <title>Sequencing the genomes of 1000 actinobacteria strains.</title>
        <authorList>
            <person name="Klenk H.-P."/>
        </authorList>
    </citation>
    <scope>NUCLEOTIDE SEQUENCE [LARGE SCALE GENOMIC DNA]</scope>
    <source>
        <strain evidence="6 7">DSM 22242</strain>
    </source>
</reference>
<dbReference type="RefSeq" id="WP_214646963.1">
    <property type="nucleotide sequence ID" value="NZ_JACHYA010000001.1"/>
</dbReference>
<evidence type="ECO:0000313" key="6">
    <source>
        <dbReference type="EMBL" id="MBB3170423.1"/>
    </source>
</evidence>
<protein>
    <submittedName>
        <fullName evidence="6">H+/Cl- antiporter ClcA</fullName>
    </submittedName>
</protein>
<dbReference type="PANTHER" id="PTHR43427">
    <property type="entry name" value="CHLORIDE CHANNEL PROTEIN CLC-E"/>
    <property type="match status" value="1"/>
</dbReference>
<keyword evidence="4 5" id="KW-0472">Membrane</keyword>
<proteinExistence type="predicted"/>
<evidence type="ECO:0000313" key="7">
    <source>
        <dbReference type="Proteomes" id="UP000530850"/>
    </source>
</evidence>
<feature type="transmembrane region" description="Helical" evidence="5">
    <location>
        <begin position="255"/>
        <end position="276"/>
    </location>
</feature>
<feature type="transmembrane region" description="Helical" evidence="5">
    <location>
        <begin position="146"/>
        <end position="171"/>
    </location>
</feature>
<dbReference type="InterPro" id="IPR001807">
    <property type="entry name" value="ClC"/>
</dbReference>
<feature type="transmembrane region" description="Helical" evidence="5">
    <location>
        <begin position="44"/>
        <end position="62"/>
    </location>
</feature>
<keyword evidence="2 5" id="KW-0812">Transmembrane</keyword>
<name>A0A7W5D029_9ACTN</name>
<evidence type="ECO:0000256" key="2">
    <source>
        <dbReference type="ARBA" id="ARBA00022692"/>
    </source>
</evidence>
<dbReference type="AlphaFoldDB" id="A0A7W5D029"/>
<feature type="transmembrane region" description="Helical" evidence="5">
    <location>
        <begin position="326"/>
        <end position="355"/>
    </location>
</feature>
<feature type="transmembrane region" description="Helical" evidence="5">
    <location>
        <begin position="296"/>
        <end position="314"/>
    </location>
</feature>
<dbReference type="Pfam" id="PF00654">
    <property type="entry name" value="Voltage_CLC"/>
    <property type="match status" value="1"/>
</dbReference>
<evidence type="ECO:0000256" key="1">
    <source>
        <dbReference type="ARBA" id="ARBA00004141"/>
    </source>
</evidence>
<dbReference type="InterPro" id="IPR014743">
    <property type="entry name" value="Cl-channel_core"/>
</dbReference>
<organism evidence="6 7">
    <name type="scientific">Parvibacter caecicola</name>
    <dbReference type="NCBI Taxonomy" id="747645"/>
    <lineage>
        <taxon>Bacteria</taxon>
        <taxon>Bacillati</taxon>
        <taxon>Actinomycetota</taxon>
        <taxon>Coriobacteriia</taxon>
        <taxon>Coriobacteriales</taxon>
        <taxon>Coriobacteriaceae</taxon>
        <taxon>Parvibacter</taxon>
    </lineage>
</organism>
<accession>A0A7W5D029</accession>
<dbReference type="GO" id="GO:0015108">
    <property type="term" value="F:chloride transmembrane transporter activity"/>
    <property type="evidence" value="ECO:0007669"/>
    <property type="project" value="InterPro"/>
</dbReference>
<keyword evidence="3 5" id="KW-1133">Transmembrane helix</keyword>
<dbReference type="GeneID" id="93356046"/>
<dbReference type="PANTHER" id="PTHR43427:SF12">
    <property type="entry name" value="CHLORIDE TRANSPORTER"/>
    <property type="match status" value="1"/>
</dbReference>
<comment type="subcellular location">
    <subcellularLocation>
        <location evidence="1">Membrane</location>
        <topology evidence="1">Multi-pass membrane protein</topology>
    </subcellularLocation>
</comment>